<feature type="transmembrane region" description="Helical" evidence="1">
    <location>
        <begin position="30"/>
        <end position="51"/>
    </location>
</feature>
<name>A0A183KDV5_9TREM</name>
<dbReference type="WBParaSite" id="SCUD_0001320001-mRNA-1">
    <property type="protein sequence ID" value="SCUD_0001320001-mRNA-1"/>
    <property type="gene ID" value="SCUD_0001320001"/>
</dbReference>
<dbReference type="SUPFAM" id="SSF103473">
    <property type="entry name" value="MFS general substrate transporter"/>
    <property type="match status" value="1"/>
</dbReference>
<dbReference type="Proteomes" id="UP000279833">
    <property type="component" value="Unassembled WGS sequence"/>
</dbReference>
<feature type="transmembrane region" description="Helical" evidence="1">
    <location>
        <begin position="7"/>
        <end position="24"/>
    </location>
</feature>
<evidence type="ECO:0000313" key="2">
    <source>
        <dbReference type="EMBL" id="VDP51736.1"/>
    </source>
</evidence>
<accession>A0A183KDV5</accession>
<dbReference type="InterPro" id="IPR036259">
    <property type="entry name" value="MFS_trans_sf"/>
</dbReference>
<evidence type="ECO:0000313" key="4">
    <source>
        <dbReference type="WBParaSite" id="SCUD_0001320001-mRNA-1"/>
    </source>
</evidence>
<keyword evidence="1" id="KW-1133">Transmembrane helix</keyword>
<gene>
    <name evidence="2" type="ORF">SCUD_LOCUS13195</name>
</gene>
<evidence type="ECO:0000313" key="3">
    <source>
        <dbReference type="Proteomes" id="UP000279833"/>
    </source>
</evidence>
<keyword evidence="1" id="KW-0812">Transmembrane</keyword>
<proteinExistence type="predicted"/>
<organism evidence="4">
    <name type="scientific">Schistosoma curassoni</name>
    <dbReference type="NCBI Taxonomy" id="6186"/>
    <lineage>
        <taxon>Eukaryota</taxon>
        <taxon>Metazoa</taxon>
        <taxon>Spiralia</taxon>
        <taxon>Lophotrochozoa</taxon>
        <taxon>Platyhelminthes</taxon>
        <taxon>Trematoda</taxon>
        <taxon>Digenea</taxon>
        <taxon>Strigeidida</taxon>
        <taxon>Schistosomatoidea</taxon>
        <taxon>Schistosomatidae</taxon>
        <taxon>Schistosoma</taxon>
    </lineage>
</organism>
<reference evidence="2 3" key="2">
    <citation type="submission" date="2018-11" db="EMBL/GenBank/DDBJ databases">
        <authorList>
            <consortium name="Pathogen Informatics"/>
        </authorList>
    </citation>
    <scope>NUCLEOTIDE SEQUENCE [LARGE SCALE GENOMIC DNA]</scope>
    <source>
        <strain evidence="2">Dakar</strain>
        <strain evidence="3">Dakar, Senegal</strain>
    </source>
</reference>
<dbReference type="EMBL" id="UZAK01035694">
    <property type="protein sequence ID" value="VDP51736.1"/>
    <property type="molecule type" value="Genomic_DNA"/>
</dbReference>
<reference evidence="4" key="1">
    <citation type="submission" date="2016-06" db="UniProtKB">
        <authorList>
            <consortium name="WormBaseParasite"/>
        </authorList>
    </citation>
    <scope>IDENTIFICATION</scope>
</reference>
<evidence type="ECO:0000256" key="1">
    <source>
        <dbReference type="SAM" id="Phobius"/>
    </source>
</evidence>
<keyword evidence="1" id="KW-0472">Membrane</keyword>
<keyword evidence="3" id="KW-1185">Reference proteome</keyword>
<protein>
    <submittedName>
        <fullName evidence="4">ABC transmembrane type-1 domain-containing protein</fullName>
    </submittedName>
</protein>
<sequence>MRPKRVIIFGLIFEAIQLTLYGFVTNSGLLWSAGLIAATGSITYPALSTFISTHAAADQQGVAQVDLNEHTSGVHIINKDKSNSLVSDTVQLLQEVSIVMIKIKFLDDYH</sequence>
<dbReference type="AlphaFoldDB" id="A0A183KDV5"/>